<keyword evidence="2" id="KW-1185">Reference proteome</keyword>
<organism evidence="1 2">
    <name type="scientific">Austropuccinia psidii MF-1</name>
    <dbReference type="NCBI Taxonomy" id="1389203"/>
    <lineage>
        <taxon>Eukaryota</taxon>
        <taxon>Fungi</taxon>
        <taxon>Dikarya</taxon>
        <taxon>Basidiomycota</taxon>
        <taxon>Pucciniomycotina</taxon>
        <taxon>Pucciniomycetes</taxon>
        <taxon>Pucciniales</taxon>
        <taxon>Sphaerophragmiaceae</taxon>
        <taxon>Austropuccinia</taxon>
    </lineage>
</organism>
<dbReference type="SUPFAM" id="SSF53098">
    <property type="entry name" value="Ribonuclease H-like"/>
    <property type="match status" value="1"/>
</dbReference>
<accession>A0A9Q3JZY1</accession>
<name>A0A9Q3JZY1_9BASI</name>
<dbReference type="OrthoDB" id="5592268at2759"/>
<dbReference type="Proteomes" id="UP000765509">
    <property type="component" value="Unassembled WGS sequence"/>
</dbReference>
<dbReference type="Gene3D" id="3.30.420.10">
    <property type="entry name" value="Ribonuclease H-like superfamily/Ribonuclease H"/>
    <property type="match status" value="1"/>
</dbReference>
<comment type="caution">
    <text evidence="1">The sequence shown here is derived from an EMBL/GenBank/DDBJ whole genome shotgun (WGS) entry which is preliminary data.</text>
</comment>
<dbReference type="InterPro" id="IPR036397">
    <property type="entry name" value="RNaseH_sf"/>
</dbReference>
<reference evidence="1" key="1">
    <citation type="submission" date="2021-03" db="EMBL/GenBank/DDBJ databases">
        <title>Draft genome sequence of rust myrtle Austropuccinia psidii MF-1, a brazilian biotype.</title>
        <authorList>
            <person name="Quecine M.C."/>
            <person name="Pachon D.M.R."/>
            <person name="Bonatelli M.L."/>
            <person name="Correr F.H."/>
            <person name="Franceschini L.M."/>
            <person name="Leite T.F."/>
            <person name="Margarido G.R.A."/>
            <person name="Almeida C.A."/>
            <person name="Ferrarezi J.A."/>
            <person name="Labate C.A."/>
        </authorList>
    </citation>
    <scope>NUCLEOTIDE SEQUENCE</scope>
    <source>
        <strain evidence="1">MF-1</strain>
    </source>
</reference>
<gene>
    <name evidence="1" type="ORF">O181_111452</name>
</gene>
<sequence length="100" mass="11654">MDTDLFIWDRVALQTCLFKNIIIDRDPKFTSALWTNLDKYLGMEVSCSTAYQPQTVELAERMRQTLEDIIRKLLSHGLEIRDSDGFTHDWCTLISELELA</sequence>
<dbReference type="GO" id="GO:0003676">
    <property type="term" value="F:nucleic acid binding"/>
    <property type="evidence" value="ECO:0007669"/>
    <property type="project" value="InterPro"/>
</dbReference>
<protein>
    <recommendedName>
        <fullName evidence="3">Integrase catalytic domain-containing protein</fullName>
    </recommendedName>
</protein>
<proteinExistence type="predicted"/>
<dbReference type="EMBL" id="AVOT02088730">
    <property type="protein sequence ID" value="MBW0571737.1"/>
    <property type="molecule type" value="Genomic_DNA"/>
</dbReference>
<dbReference type="InterPro" id="IPR012337">
    <property type="entry name" value="RNaseH-like_sf"/>
</dbReference>
<evidence type="ECO:0000313" key="2">
    <source>
        <dbReference type="Proteomes" id="UP000765509"/>
    </source>
</evidence>
<dbReference type="AlphaFoldDB" id="A0A9Q3JZY1"/>
<evidence type="ECO:0000313" key="1">
    <source>
        <dbReference type="EMBL" id="MBW0571737.1"/>
    </source>
</evidence>
<evidence type="ECO:0008006" key="3">
    <source>
        <dbReference type="Google" id="ProtNLM"/>
    </source>
</evidence>